<name>A0A1I2KF77_9CLOT</name>
<dbReference type="InterPro" id="IPR035903">
    <property type="entry name" value="HesB-like_dom_sf"/>
</dbReference>
<dbReference type="STRING" id="1529.SAMN04487885_105101"/>
<reference evidence="1 2" key="1">
    <citation type="submission" date="2016-10" db="EMBL/GenBank/DDBJ databases">
        <authorList>
            <person name="de Groot N.N."/>
        </authorList>
    </citation>
    <scope>NUCLEOTIDE SEQUENCE [LARGE SCALE GENOMIC DNA]</scope>
    <source>
        <strain evidence="1 2">NLAE-zl-G419</strain>
    </source>
</reference>
<protein>
    <submittedName>
        <fullName evidence="1">HesB-like selenoprotein</fullName>
    </submittedName>
</protein>
<accession>A0A1I2KF77</accession>
<sequence>MSSVNMSSEAFKDFKKLLEDNKVPNNTVRINLAGFGCSGPMFNLVIGEKDDNDDVTTIEDVTILVTKELVSEFGGFTVTCEAENGRGLSLEPIVKVEGGCASCGGGCHH</sequence>
<dbReference type="InterPro" id="IPR010965">
    <property type="entry name" value="HesB-rel_seleno"/>
</dbReference>
<gene>
    <name evidence="1" type="ORF">SAMN04487885_105101</name>
</gene>
<dbReference type="EMBL" id="FOOE01000005">
    <property type="protein sequence ID" value="SFF64880.1"/>
    <property type="molecule type" value="Genomic_DNA"/>
</dbReference>
<proteinExistence type="predicted"/>
<organism evidence="1 2">
    <name type="scientific">Clostridium cadaveris</name>
    <dbReference type="NCBI Taxonomy" id="1529"/>
    <lineage>
        <taxon>Bacteria</taxon>
        <taxon>Bacillati</taxon>
        <taxon>Bacillota</taxon>
        <taxon>Clostridia</taxon>
        <taxon>Eubacteriales</taxon>
        <taxon>Clostridiaceae</taxon>
        <taxon>Clostridium</taxon>
    </lineage>
</organism>
<keyword evidence="2" id="KW-1185">Reference proteome</keyword>
<dbReference type="RefSeq" id="WP_027637334.1">
    <property type="nucleotide sequence ID" value="NZ_BAAACD010000045.1"/>
</dbReference>
<evidence type="ECO:0000313" key="1">
    <source>
        <dbReference type="EMBL" id="SFF64880.1"/>
    </source>
</evidence>
<dbReference type="OrthoDB" id="2355011at2"/>
<dbReference type="NCBIfam" id="TIGR01911">
    <property type="entry name" value="HesB_rel_seleno"/>
    <property type="match status" value="1"/>
</dbReference>
<evidence type="ECO:0000313" key="2">
    <source>
        <dbReference type="Proteomes" id="UP000182135"/>
    </source>
</evidence>
<dbReference type="Gene3D" id="2.60.300.12">
    <property type="entry name" value="HesB-like domain"/>
    <property type="match status" value="1"/>
</dbReference>
<dbReference type="Proteomes" id="UP000182135">
    <property type="component" value="Unassembled WGS sequence"/>
</dbReference>
<dbReference type="eggNOG" id="COG0316">
    <property type="taxonomic scope" value="Bacteria"/>
</dbReference>
<dbReference type="SUPFAM" id="SSF89360">
    <property type="entry name" value="HesB-like domain"/>
    <property type="match status" value="1"/>
</dbReference>
<dbReference type="AlphaFoldDB" id="A0A1I2KF77"/>